<accession>A0A482XGY9</accession>
<evidence type="ECO:0000313" key="4">
    <source>
        <dbReference type="Proteomes" id="UP000291343"/>
    </source>
</evidence>
<protein>
    <recommendedName>
        <fullName evidence="5">CCDC66 domain-containing protein</fullName>
    </recommendedName>
</protein>
<evidence type="ECO:0000313" key="3">
    <source>
        <dbReference type="EMBL" id="RZF44810.1"/>
    </source>
</evidence>
<proteinExistence type="predicted"/>
<gene>
    <name evidence="3" type="ORF">LSTR_LSTR000762</name>
</gene>
<feature type="region of interest" description="Disordered" evidence="2">
    <location>
        <begin position="362"/>
        <end position="411"/>
    </location>
</feature>
<feature type="compositionally biased region" description="Low complexity" evidence="2">
    <location>
        <begin position="556"/>
        <end position="567"/>
    </location>
</feature>
<dbReference type="Proteomes" id="UP000291343">
    <property type="component" value="Unassembled WGS sequence"/>
</dbReference>
<feature type="compositionally biased region" description="Polar residues" evidence="2">
    <location>
        <begin position="52"/>
        <end position="63"/>
    </location>
</feature>
<keyword evidence="1" id="KW-0175">Coiled coil</keyword>
<feature type="region of interest" description="Disordered" evidence="2">
    <location>
        <begin position="556"/>
        <end position="578"/>
    </location>
</feature>
<reference evidence="3 4" key="1">
    <citation type="journal article" date="2017" name="Gigascience">
        <title>Genome sequence of the small brown planthopper, Laodelphax striatellus.</title>
        <authorList>
            <person name="Zhu J."/>
            <person name="Jiang F."/>
            <person name="Wang X."/>
            <person name="Yang P."/>
            <person name="Bao Y."/>
            <person name="Zhao W."/>
            <person name="Wang W."/>
            <person name="Lu H."/>
            <person name="Wang Q."/>
            <person name="Cui N."/>
            <person name="Li J."/>
            <person name="Chen X."/>
            <person name="Luo L."/>
            <person name="Yu J."/>
            <person name="Kang L."/>
            <person name="Cui F."/>
        </authorList>
    </citation>
    <scope>NUCLEOTIDE SEQUENCE [LARGE SCALE GENOMIC DNA]</scope>
    <source>
        <strain evidence="3">Lst14</strain>
    </source>
</reference>
<organism evidence="3 4">
    <name type="scientific">Laodelphax striatellus</name>
    <name type="common">Small brown planthopper</name>
    <name type="synonym">Delphax striatella</name>
    <dbReference type="NCBI Taxonomy" id="195883"/>
    <lineage>
        <taxon>Eukaryota</taxon>
        <taxon>Metazoa</taxon>
        <taxon>Ecdysozoa</taxon>
        <taxon>Arthropoda</taxon>
        <taxon>Hexapoda</taxon>
        <taxon>Insecta</taxon>
        <taxon>Pterygota</taxon>
        <taxon>Neoptera</taxon>
        <taxon>Paraneoptera</taxon>
        <taxon>Hemiptera</taxon>
        <taxon>Auchenorrhyncha</taxon>
        <taxon>Fulgoroidea</taxon>
        <taxon>Delphacidae</taxon>
        <taxon>Criomorphinae</taxon>
        <taxon>Laodelphax</taxon>
    </lineage>
</organism>
<dbReference type="InParanoid" id="A0A482XGY9"/>
<comment type="caution">
    <text evidence="3">The sequence shown here is derived from an EMBL/GenBank/DDBJ whole genome shotgun (WGS) entry which is preliminary data.</text>
</comment>
<evidence type="ECO:0008006" key="5">
    <source>
        <dbReference type="Google" id="ProtNLM"/>
    </source>
</evidence>
<name>A0A482XGY9_LAOST</name>
<dbReference type="EMBL" id="QKKF02010319">
    <property type="protein sequence ID" value="RZF44810.1"/>
    <property type="molecule type" value="Genomic_DNA"/>
</dbReference>
<feature type="compositionally biased region" description="Polar residues" evidence="2">
    <location>
        <begin position="75"/>
        <end position="86"/>
    </location>
</feature>
<evidence type="ECO:0000256" key="2">
    <source>
        <dbReference type="SAM" id="MobiDB-lite"/>
    </source>
</evidence>
<dbReference type="AlphaFoldDB" id="A0A482XGY9"/>
<dbReference type="OrthoDB" id="7735955at2759"/>
<keyword evidence="4" id="KW-1185">Reference proteome</keyword>
<sequence>MFNSFSDTQNLEKFISERSRKIAEAREEINRMKQCSKTEYSPIGGDGKENSDVINQVPFQASNQKKKVASRNEKQISTPLQSNRQRTPMPVLPPVDVNHDLGTPKSVRRSRRPPKELVFVNSRELEKQRFASAMAASTGSAVLGNCSSAQISPQLKEMRRFVSSNMPAVSPRQLEIDRLANLFETSEESCLRNSKIVVDDCPKTPPAFSTEPTFSAFSPTACDTVCSALKSDLVEDRVPKRENDLIRIDVTDEDLSNEGNEEIRSILKKTSELPNYSAAHEENDCVGCIENVNHVGKSTLSVPGNVLMGVGQHEARRNQLLKERRKEFCDYMKQARLKVRNPRGEPQISYCSHNMVRLKDIATQTDDEPPNPYLLEPDDYRGMGGSLSIPTSPEYSERSRSPMKSPRGRGNLDLHKSAHCFPGISPSTPVFDKPVAEVGTPTSKMYMRQYQYREELKKQIEERHKLEAERKERERLEEEAIERRVREQQERLRRQYEIEEQERLDYIMRRHIQDDVLRQRLADIQQHDYKVKPGKQQHMRPVTVTHDMCRTKAAAGAVESSSAAVPADNNGGGESVAAEPGDPVCELIESAEAILKAPLLENGKPRVALSTACSAPAPPPLPPSPPLKSHAAPLRLMTSSPAPDDALPVLKAVSPCVSVPRPKPRSNNAELLDSKWQVPAVEKSYIQPRAALGGHENQINSSPDNVLTQLSSFRRQLQMEHFRLIERMQQQSKRRSP</sequence>
<dbReference type="SMR" id="A0A482XGY9"/>
<feature type="region of interest" description="Disordered" evidence="2">
    <location>
        <begin position="28"/>
        <end position="111"/>
    </location>
</feature>
<feature type="coiled-coil region" evidence="1">
    <location>
        <begin position="449"/>
        <end position="502"/>
    </location>
</feature>
<evidence type="ECO:0000256" key="1">
    <source>
        <dbReference type="SAM" id="Coils"/>
    </source>
</evidence>